<accession>A0A835GNJ1</accession>
<comment type="caution">
    <text evidence="1">The sequence shown here is derived from an EMBL/GenBank/DDBJ whole genome shotgun (WGS) entry which is preliminary data.</text>
</comment>
<proteinExistence type="predicted"/>
<dbReference type="EMBL" id="JACKWZ010000021">
    <property type="protein sequence ID" value="KAF9421830.1"/>
    <property type="molecule type" value="Genomic_DNA"/>
</dbReference>
<dbReference type="AlphaFoldDB" id="A0A835GNJ1"/>
<sequence>MITDTTLVNMLKNSPRGSIILFNDNIMMRRRRPWHVYVSQIMSIVVTIRYRSINLSCHVYIPVLLAMVREMLPERCGRACSRARRNVSIASALLCPTSDTPFTDSNWSFVSGDKGFADFAELDEEFKASCSALSLLLSLCSRSSFDELLGILPRMELFTLFWFIAFTILDTRPFSEGLGASTGFIGGPIAFSTYFVGLCWGSTLCNI</sequence>
<reference evidence="1" key="1">
    <citation type="submission" date="2020-08" db="EMBL/GenBank/DDBJ databases">
        <title>Spodoptera exigua strain:BAW_Kor-Di-RS1 Genome sequencing and assembly.</title>
        <authorList>
            <person name="Kim J."/>
            <person name="Nam H.Y."/>
            <person name="Kwon M."/>
            <person name="Choi J.H."/>
            <person name="Cho S.R."/>
            <person name="Kim G.-H."/>
        </authorList>
    </citation>
    <scope>NUCLEOTIDE SEQUENCE</scope>
    <source>
        <strain evidence="1">BAW_Kor-Di-RS1</strain>
        <tissue evidence="1">Whole-body</tissue>
    </source>
</reference>
<keyword evidence="2" id="KW-1185">Reference proteome</keyword>
<dbReference type="Proteomes" id="UP000648187">
    <property type="component" value="Unassembled WGS sequence"/>
</dbReference>
<name>A0A835GNJ1_SPOEX</name>
<evidence type="ECO:0000313" key="1">
    <source>
        <dbReference type="EMBL" id="KAF9421830.1"/>
    </source>
</evidence>
<gene>
    <name evidence="1" type="ORF">HW555_002270</name>
</gene>
<protein>
    <submittedName>
        <fullName evidence="1">Uncharacterized protein</fullName>
    </submittedName>
</protein>
<organism evidence="1 2">
    <name type="scientific">Spodoptera exigua</name>
    <name type="common">Beet armyworm</name>
    <name type="synonym">Noctua fulgens</name>
    <dbReference type="NCBI Taxonomy" id="7107"/>
    <lineage>
        <taxon>Eukaryota</taxon>
        <taxon>Metazoa</taxon>
        <taxon>Ecdysozoa</taxon>
        <taxon>Arthropoda</taxon>
        <taxon>Hexapoda</taxon>
        <taxon>Insecta</taxon>
        <taxon>Pterygota</taxon>
        <taxon>Neoptera</taxon>
        <taxon>Endopterygota</taxon>
        <taxon>Lepidoptera</taxon>
        <taxon>Glossata</taxon>
        <taxon>Ditrysia</taxon>
        <taxon>Noctuoidea</taxon>
        <taxon>Noctuidae</taxon>
        <taxon>Amphipyrinae</taxon>
        <taxon>Spodoptera</taxon>
    </lineage>
</organism>
<evidence type="ECO:0000313" key="2">
    <source>
        <dbReference type="Proteomes" id="UP000648187"/>
    </source>
</evidence>